<dbReference type="AlphaFoldDB" id="A0A0B3W1K3"/>
<dbReference type="CDD" id="cd06414">
    <property type="entry name" value="GH25_LytC-like"/>
    <property type="match status" value="1"/>
</dbReference>
<evidence type="ECO:0000313" key="3">
    <source>
        <dbReference type="Proteomes" id="UP000031189"/>
    </source>
</evidence>
<protein>
    <recommendedName>
        <fullName evidence="4">Glycosyl hydrolase family 25</fullName>
    </recommendedName>
</protein>
<dbReference type="EMBL" id="JWHR01000121">
    <property type="protein sequence ID" value="KHS56152.1"/>
    <property type="molecule type" value="Genomic_DNA"/>
</dbReference>
<organism evidence="2 3">
    <name type="scientific">Terrisporobacter othiniensis</name>
    <dbReference type="NCBI Taxonomy" id="1577792"/>
    <lineage>
        <taxon>Bacteria</taxon>
        <taxon>Bacillati</taxon>
        <taxon>Bacillota</taxon>
        <taxon>Clostridia</taxon>
        <taxon>Peptostreptococcales</taxon>
        <taxon>Peptostreptococcaceae</taxon>
        <taxon>Terrisporobacter</taxon>
    </lineage>
</organism>
<reference evidence="2 3" key="1">
    <citation type="submission" date="2014-12" db="EMBL/GenBank/DDBJ databases">
        <title>Draft genome sequence of Terrisporobacter sp. 08-306576, isolated from the blood culture of a bacteremia patient.</title>
        <authorList>
            <person name="Lund L.C."/>
            <person name="Sydenham T.V."/>
            <person name="Hogh S.V."/>
            <person name="Skov M.N."/>
            <person name="Kemp M."/>
            <person name="Justesen U.S."/>
        </authorList>
    </citation>
    <scope>NUCLEOTIDE SEQUENCE [LARGE SCALE GENOMIC DNA]</scope>
    <source>
        <strain evidence="2 3">08-306576</strain>
    </source>
</reference>
<dbReference type="PROSITE" id="PS51904">
    <property type="entry name" value="GLYCOSYL_HYDROL_F25_2"/>
    <property type="match status" value="1"/>
</dbReference>
<dbReference type="Proteomes" id="UP000031189">
    <property type="component" value="Unassembled WGS sequence"/>
</dbReference>
<evidence type="ECO:0000256" key="1">
    <source>
        <dbReference type="ARBA" id="ARBA00010646"/>
    </source>
</evidence>
<dbReference type="GO" id="GO:0003796">
    <property type="term" value="F:lysozyme activity"/>
    <property type="evidence" value="ECO:0007669"/>
    <property type="project" value="InterPro"/>
</dbReference>
<dbReference type="PANTHER" id="PTHR34135">
    <property type="entry name" value="LYSOZYME"/>
    <property type="match status" value="1"/>
</dbReference>
<dbReference type="GO" id="GO:0009253">
    <property type="term" value="P:peptidoglycan catabolic process"/>
    <property type="evidence" value="ECO:0007669"/>
    <property type="project" value="InterPro"/>
</dbReference>
<sequence>MEKIFGIDVSYHNGTINWSKVKSEGVKFAILRAGRTSLSSSKTMAKDVKFEEYYKQAKAIGMPIGAYYYSRCATVAEGKAEGKFIVDLLKGKKFEYPIFLDIEDTEVLKKTSKRQLTDAVKAMAKVVEDAGYYVAIYSGKYILRDHLIESELSKYDKWIAHYAKECGYKEKDLMMWQFGGETNLLRNKKINGIPSSSTDQNYCYVDYTSLIKSKGLNGFNKPITNEYITNKVPYYVITKGKLNIRKSPTTEVDILHTAPKGVRYKITKVSKNGKWGYAPYRKGWLSLNKKYVFVEK</sequence>
<name>A0A0B3W1K3_9FIRM</name>
<dbReference type="STRING" id="1577792.QX51_15415"/>
<evidence type="ECO:0000313" key="2">
    <source>
        <dbReference type="EMBL" id="KHS56152.1"/>
    </source>
</evidence>
<dbReference type="PANTHER" id="PTHR34135:SF2">
    <property type="entry name" value="LYSOZYME"/>
    <property type="match status" value="1"/>
</dbReference>
<evidence type="ECO:0008006" key="4">
    <source>
        <dbReference type="Google" id="ProtNLM"/>
    </source>
</evidence>
<dbReference type="Gene3D" id="3.20.20.80">
    <property type="entry name" value="Glycosidases"/>
    <property type="match status" value="1"/>
</dbReference>
<dbReference type="RefSeq" id="WP_039680781.1">
    <property type="nucleotide sequence ID" value="NZ_JAWGXO010000006.1"/>
</dbReference>
<comment type="caution">
    <text evidence="2">The sequence shown here is derived from an EMBL/GenBank/DDBJ whole genome shotgun (WGS) entry which is preliminary data.</text>
</comment>
<gene>
    <name evidence="2" type="ORF">QX51_15415</name>
</gene>
<dbReference type="GO" id="GO:0016998">
    <property type="term" value="P:cell wall macromolecule catabolic process"/>
    <property type="evidence" value="ECO:0007669"/>
    <property type="project" value="InterPro"/>
</dbReference>
<comment type="similarity">
    <text evidence="1">Belongs to the glycosyl hydrolase 25 family.</text>
</comment>
<dbReference type="Gene3D" id="2.30.30.40">
    <property type="entry name" value="SH3 Domains"/>
    <property type="match status" value="1"/>
</dbReference>
<dbReference type="GO" id="GO:0016052">
    <property type="term" value="P:carbohydrate catabolic process"/>
    <property type="evidence" value="ECO:0007669"/>
    <property type="project" value="TreeGrafter"/>
</dbReference>
<dbReference type="SUPFAM" id="SSF51445">
    <property type="entry name" value="(Trans)glycosidases"/>
    <property type="match status" value="1"/>
</dbReference>
<dbReference type="InterPro" id="IPR017853">
    <property type="entry name" value="GH"/>
</dbReference>
<keyword evidence="3" id="KW-1185">Reference proteome</keyword>
<dbReference type="Pfam" id="PF01183">
    <property type="entry name" value="Glyco_hydro_25"/>
    <property type="match status" value="1"/>
</dbReference>
<proteinExistence type="inferred from homology"/>
<dbReference type="OrthoDB" id="1746535at2"/>
<dbReference type="InterPro" id="IPR002053">
    <property type="entry name" value="Glyco_hydro_25"/>
</dbReference>
<accession>A0A0B3W1K3</accession>